<protein>
    <recommendedName>
        <fullName evidence="4">DUF11 domain-containing protein</fullName>
    </recommendedName>
</protein>
<proteinExistence type="predicted"/>
<feature type="region of interest" description="Disordered" evidence="1">
    <location>
        <begin position="110"/>
        <end position="135"/>
    </location>
</feature>
<evidence type="ECO:0000313" key="3">
    <source>
        <dbReference type="Proteomes" id="UP000503336"/>
    </source>
</evidence>
<reference evidence="2 3" key="1">
    <citation type="submission" date="2020-02" db="EMBL/GenBank/DDBJ databases">
        <title>complete genome sequence of Rhodobacteraceae bacterium.</title>
        <authorList>
            <person name="Park J."/>
            <person name="Kim Y.-S."/>
            <person name="Kim K.-H."/>
        </authorList>
    </citation>
    <scope>NUCLEOTIDE SEQUENCE [LARGE SCALE GENOMIC DNA]</scope>
    <source>
        <strain evidence="2 3">RR4-56</strain>
    </source>
</reference>
<dbReference type="EMBL" id="CP049056">
    <property type="protein sequence ID" value="QIE56177.1"/>
    <property type="molecule type" value="Genomic_DNA"/>
</dbReference>
<evidence type="ECO:0000313" key="2">
    <source>
        <dbReference type="EMBL" id="QIE56177.1"/>
    </source>
</evidence>
<evidence type="ECO:0008006" key="4">
    <source>
        <dbReference type="Google" id="ProtNLM"/>
    </source>
</evidence>
<keyword evidence="3" id="KW-1185">Reference proteome</keyword>
<feature type="compositionally biased region" description="Low complexity" evidence="1">
    <location>
        <begin position="123"/>
        <end position="135"/>
    </location>
</feature>
<dbReference type="KEGG" id="hdh:G5B40_12315"/>
<name>A0A7L5C089_9RHOB</name>
<organism evidence="2 3">
    <name type="scientific">Pikeienuella piscinae</name>
    <dbReference type="NCBI Taxonomy" id="2748098"/>
    <lineage>
        <taxon>Bacteria</taxon>
        <taxon>Pseudomonadati</taxon>
        <taxon>Pseudomonadota</taxon>
        <taxon>Alphaproteobacteria</taxon>
        <taxon>Rhodobacterales</taxon>
        <taxon>Paracoccaceae</taxon>
        <taxon>Pikeienuella</taxon>
    </lineage>
</organism>
<dbReference type="AlphaFoldDB" id="A0A7L5C089"/>
<evidence type="ECO:0000256" key="1">
    <source>
        <dbReference type="SAM" id="MobiDB-lite"/>
    </source>
</evidence>
<dbReference type="Proteomes" id="UP000503336">
    <property type="component" value="Chromosome"/>
</dbReference>
<sequence>MDHVPVLRVEMNGQTYFFQFNTTAGANDEQELAAAFQGDGSQDLTFFLSAAVRNAGAADETLYGDLFLDDGQQGPTRMTLTYYALIEENYRNGDAPVVVSDTLGNTVTSTTFNSQTSGNAAHPDGSSSSADIAPPDSTKAVVAINGQPPSGGNPVIAPGDEITYSIRIEVTSADVNDLNITDYLPAPVYDVDGNGSGFVYVGGMGAPTHTRLRSAATTR</sequence>
<dbReference type="RefSeq" id="WP_165099062.1">
    <property type="nucleotide sequence ID" value="NZ_CP049056.1"/>
</dbReference>
<feature type="compositionally biased region" description="Polar residues" evidence="1">
    <location>
        <begin position="110"/>
        <end position="119"/>
    </location>
</feature>
<gene>
    <name evidence="2" type="ORF">G5B40_12315</name>
</gene>
<accession>A0A7L5C089</accession>